<comment type="caution">
    <text evidence="1">The sequence shown here is derived from an EMBL/GenBank/DDBJ whole genome shotgun (WGS) entry which is preliminary data.</text>
</comment>
<evidence type="ECO:0000313" key="1">
    <source>
        <dbReference type="EMBL" id="GAX17710.1"/>
    </source>
</evidence>
<proteinExistence type="predicted"/>
<reference evidence="1 2" key="1">
    <citation type="journal article" date="2015" name="Plant Cell">
        <title>Oil accumulation by the oleaginous diatom Fistulifera solaris as revealed by the genome and transcriptome.</title>
        <authorList>
            <person name="Tanaka T."/>
            <person name="Maeda Y."/>
            <person name="Veluchamy A."/>
            <person name="Tanaka M."/>
            <person name="Abida H."/>
            <person name="Marechal E."/>
            <person name="Bowler C."/>
            <person name="Muto M."/>
            <person name="Sunaga Y."/>
            <person name="Tanaka M."/>
            <person name="Yoshino T."/>
            <person name="Taniguchi T."/>
            <person name="Fukuda Y."/>
            <person name="Nemoto M."/>
            <person name="Matsumoto M."/>
            <person name="Wong P.S."/>
            <person name="Aburatani S."/>
            <person name="Fujibuchi W."/>
        </authorList>
    </citation>
    <scope>NUCLEOTIDE SEQUENCE [LARGE SCALE GENOMIC DNA]</scope>
    <source>
        <strain evidence="1 2">JPCC DA0580</strain>
    </source>
</reference>
<keyword evidence="2" id="KW-1185">Reference proteome</keyword>
<sequence length="294" mass="33637">MQKRLRAELLTEPVDLYTILREPDHLSEIYEGQNDFLSILCDNETIICLKRGLALYLTPKKRCISFHIYNGDTLLYDAIYGKEDAAVAETATWLWSLKVPKDVKTALHVNSVAVYSGMEESREFDFAAIGPEQLIRILESNPTRMLQLQVATWTSEQARILATRPFPLKLTINYEHMYMSEEDKDDGTIFIDALEQRQSTFGSLLLDVDTLHSNGFFSISSINLDRLAKLTIFDKLAVAYPRQESVLVPFAAKAHELDYKINAQYVEPSDFESLEIVTTKLDLTFFERDMDIMG</sequence>
<dbReference type="InParanoid" id="A0A1Z5JUL5"/>
<dbReference type="Proteomes" id="UP000198406">
    <property type="component" value="Unassembled WGS sequence"/>
</dbReference>
<dbReference type="EMBL" id="BDSP01000120">
    <property type="protein sequence ID" value="GAX17710.1"/>
    <property type="molecule type" value="Genomic_DNA"/>
</dbReference>
<evidence type="ECO:0000313" key="2">
    <source>
        <dbReference type="Proteomes" id="UP000198406"/>
    </source>
</evidence>
<gene>
    <name evidence="1" type="ORF">FisN_10Lu428</name>
</gene>
<dbReference type="AlphaFoldDB" id="A0A1Z5JUL5"/>
<protein>
    <submittedName>
        <fullName evidence="1">Uncharacterized protein</fullName>
    </submittedName>
</protein>
<organism evidence="1 2">
    <name type="scientific">Fistulifera solaris</name>
    <name type="common">Oleaginous diatom</name>
    <dbReference type="NCBI Taxonomy" id="1519565"/>
    <lineage>
        <taxon>Eukaryota</taxon>
        <taxon>Sar</taxon>
        <taxon>Stramenopiles</taxon>
        <taxon>Ochrophyta</taxon>
        <taxon>Bacillariophyta</taxon>
        <taxon>Bacillariophyceae</taxon>
        <taxon>Bacillariophycidae</taxon>
        <taxon>Naviculales</taxon>
        <taxon>Naviculaceae</taxon>
        <taxon>Fistulifera</taxon>
    </lineage>
</organism>
<name>A0A1Z5JUL5_FISSO</name>
<accession>A0A1Z5JUL5</accession>